<dbReference type="CDD" id="cd06257">
    <property type="entry name" value="DnaJ"/>
    <property type="match status" value="1"/>
</dbReference>
<comment type="function">
    <text evidence="1">Co-chaperone involved in the maturation of iron-sulfur cluster-containing proteins. Seems to help targeting proteins to be folded toward HscA.</text>
</comment>
<keyword evidence="4" id="KW-1185">Reference proteome</keyword>
<dbReference type="InterPro" id="IPR001623">
    <property type="entry name" value="DnaJ_domain"/>
</dbReference>
<dbReference type="PROSITE" id="PS50076">
    <property type="entry name" value="DNAJ_2"/>
    <property type="match status" value="1"/>
</dbReference>
<dbReference type="Proteomes" id="UP001059380">
    <property type="component" value="Chromosome"/>
</dbReference>
<dbReference type="GO" id="GO:0044571">
    <property type="term" value="P:[2Fe-2S] cluster assembly"/>
    <property type="evidence" value="ECO:0007669"/>
    <property type="project" value="InterPro"/>
</dbReference>
<feature type="domain" description="J" evidence="2">
    <location>
        <begin position="40"/>
        <end position="112"/>
    </location>
</feature>
<gene>
    <name evidence="3" type="primary">hscB</name>
    <name evidence="3" type="ORF">MOP44_06050</name>
</gene>
<proteinExistence type="predicted"/>
<organism evidence="3 4">
    <name type="scientific">Occallatibacter riparius</name>
    <dbReference type="NCBI Taxonomy" id="1002689"/>
    <lineage>
        <taxon>Bacteria</taxon>
        <taxon>Pseudomonadati</taxon>
        <taxon>Acidobacteriota</taxon>
        <taxon>Terriglobia</taxon>
        <taxon>Terriglobales</taxon>
        <taxon>Acidobacteriaceae</taxon>
        <taxon>Occallatibacter</taxon>
    </lineage>
</organism>
<dbReference type="SMART" id="SM00271">
    <property type="entry name" value="DnaJ"/>
    <property type="match status" value="1"/>
</dbReference>
<dbReference type="PANTHER" id="PTHR14021">
    <property type="entry name" value="IRON-SULFUR CLUSTER CO-CHAPERONE PROTEIN HSCB"/>
    <property type="match status" value="1"/>
</dbReference>
<dbReference type="GO" id="GO:0001671">
    <property type="term" value="F:ATPase activator activity"/>
    <property type="evidence" value="ECO:0007669"/>
    <property type="project" value="InterPro"/>
</dbReference>
<evidence type="ECO:0000313" key="4">
    <source>
        <dbReference type="Proteomes" id="UP001059380"/>
    </source>
</evidence>
<accession>A0A9J7BX53</accession>
<dbReference type="AlphaFoldDB" id="A0A9J7BX53"/>
<dbReference type="RefSeq" id="WP_260795052.1">
    <property type="nucleotide sequence ID" value="NZ_CP093313.1"/>
</dbReference>
<dbReference type="NCBIfam" id="TIGR00714">
    <property type="entry name" value="hscB"/>
    <property type="match status" value="1"/>
</dbReference>
<dbReference type="GO" id="GO:0051087">
    <property type="term" value="F:protein-folding chaperone binding"/>
    <property type="evidence" value="ECO:0007669"/>
    <property type="project" value="InterPro"/>
</dbReference>
<dbReference type="KEGG" id="orp:MOP44_06050"/>
<dbReference type="Gene3D" id="1.10.287.110">
    <property type="entry name" value="DnaJ domain"/>
    <property type="match status" value="1"/>
</dbReference>
<evidence type="ECO:0000259" key="2">
    <source>
        <dbReference type="PROSITE" id="PS50076"/>
    </source>
</evidence>
<evidence type="ECO:0000313" key="3">
    <source>
        <dbReference type="EMBL" id="UWZ85502.1"/>
    </source>
</evidence>
<evidence type="ECO:0000256" key="1">
    <source>
        <dbReference type="ARBA" id="ARBA00025596"/>
    </source>
</evidence>
<protein>
    <submittedName>
        <fullName evidence="3">Fe-S protein assembly co-chaperone HscB</fullName>
    </submittedName>
</protein>
<dbReference type="InterPro" id="IPR004640">
    <property type="entry name" value="HscB"/>
</dbReference>
<reference evidence="3" key="1">
    <citation type="submission" date="2021-04" db="EMBL/GenBank/DDBJ databases">
        <title>Phylogenetic analysis of Acidobacteriaceae.</title>
        <authorList>
            <person name="Qiu L."/>
            <person name="Zhang Q."/>
        </authorList>
    </citation>
    <scope>NUCLEOTIDE SEQUENCE</scope>
    <source>
        <strain evidence="3">DSM 25168</strain>
    </source>
</reference>
<dbReference type="SUPFAM" id="SSF46565">
    <property type="entry name" value="Chaperone J-domain"/>
    <property type="match status" value="1"/>
</dbReference>
<dbReference type="PANTHER" id="PTHR14021:SF15">
    <property type="entry name" value="IRON-SULFUR CLUSTER CO-CHAPERONE PROTEIN HSCB"/>
    <property type="match status" value="1"/>
</dbReference>
<sequence>MLKVIDSAVPVECWSCSVAHNEVTLFCPNCRKIQPPQQGTYFSIFGVAPHLNLDLTALEDSFHRLSRRLHPDRFARATDPEKEWSLADTALLNDAYRTLKDSVRRTEYLLKLHGAEIGEEHAGKNRRPNEMGASRAPADLLEEVFDLNMQLEEMRMAKASGEEDPALKQSLTEAKTKFEGLLNAVDDDLRGEWTAWDNGDDEARHTAQNKMVALLDRRRYLSNLVREVNETLGS</sequence>
<dbReference type="EMBL" id="CP093313">
    <property type="protein sequence ID" value="UWZ85502.1"/>
    <property type="molecule type" value="Genomic_DNA"/>
</dbReference>
<name>A0A9J7BX53_9BACT</name>
<dbReference type="InterPro" id="IPR036869">
    <property type="entry name" value="J_dom_sf"/>
</dbReference>